<reference evidence="2 3" key="1">
    <citation type="journal article" date="2015" name="Nat. Commun.">
        <title>Production of butyrate from lysine and the Amadori product fructoselysine by a human gut commensal.</title>
        <authorList>
            <person name="Bui T.P."/>
            <person name="Ritari J."/>
            <person name="Boeren S."/>
            <person name="de Waard P."/>
            <person name="Plugge C.M."/>
            <person name="de Vos W.M."/>
        </authorList>
    </citation>
    <scope>NUCLEOTIDE SEQUENCE [LARGE SCALE GENOMIC DNA]</scope>
    <source>
        <strain evidence="2 3">AF211</strain>
    </source>
</reference>
<gene>
    <name evidence="2" type="ORF">IB211_01912c</name>
</gene>
<evidence type="ECO:0000259" key="1">
    <source>
        <dbReference type="Pfam" id="PF04545"/>
    </source>
</evidence>
<dbReference type="Pfam" id="PF04545">
    <property type="entry name" value="Sigma70_r4"/>
    <property type="match status" value="1"/>
</dbReference>
<dbReference type="SUPFAM" id="SSF88659">
    <property type="entry name" value="Sigma3 and sigma4 domains of RNA polymerase sigma factors"/>
    <property type="match status" value="1"/>
</dbReference>
<reference evidence="3" key="2">
    <citation type="submission" date="2015-04" db="EMBL/GenBank/DDBJ databases">
        <title>A butyrogenic pathway from the amino acid lysine in a human gut commensal.</title>
        <authorList>
            <person name="de Vos W.M."/>
            <person name="Bui N.T.P."/>
            <person name="Plugge C.M."/>
            <person name="Ritari J."/>
        </authorList>
    </citation>
    <scope>NUCLEOTIDE SEQUENCE [LARGE SCALE GENOMIC DNA]</scope>
    <source>
        <strain evidence="3">AF211</strain>
    </source>
</reference>
<accession>A0A0S2W4W0</accession>
<dbReference type="Gene3D" id="1.20.140.160">
    <property type="match status" value="1"/>
</dbReference>
<dbReference type="GO" id="GO:0003700">
    <property type="term" value="F:DNA-binding transcription factor activity"/>
    <property type="evidence" value="ECO:0007669"/>
    <property type="project" value="InterPro"/>
</dbReference>
<dbReference type="InterPro" id="IPR013324">
    <property type="entry name" value="RNA_pol_sigma_r3/r4-like"/>
</dbReference>
<dbReference type="GO" id="GO:0006352">
    <property type="term" value="P:DNA-templated transcription initiation"/>
    <property type="evidence" value="ECO:0007669"/>
    <property type="project" value="InterPro"/>
</dbReference>
<keyword evidence="3" id="KW-1185">Reference proteome</keyword>
<protein>
    <recommendedName>
        <fullName evidence="1">RNA polymerase sigma-70 region 4 domain-containing protein</fullName>
    </recommendedName>
</protein>
<organism evidence="2 3">
    <name type="scientific">Intestinimonas butyriciproducens</name>
    <dbReference type="NCBI Taxonomy" id="1297617"/>
    <lineage>
        <taxon>Bacteria</taxon>
        <taxon>Bacillati</taxon>
        <taxon>Bacillota</taxon>
        <taxon>Clostridia</taxon>
        <taxon>Eubacteriales</taxon>
        <taxon>Intestinimonas</taxon>
    </lineage>
</organism>
<dbReference type="InterPro" id="IPR007630">
    <property type="entry name" value="RNA_pol_sigma70_r4"/>
</dbReference>
<feature type="domain" description="RNA polymerase sigma-70 region 4" evidence="1">
    <location>
        <begin position="107"/>
        <end position="150"/>
    </location>
</feature>
<dbReference type="RefSeq" id="WP_058117871.1">
    <property type="nucleotide sequence ID" value="NZ_CP011307.1"/>
</dbReference>
<evidence type="ECO:0000313" key="3">
    <source>
        <dbReference type="Proteomes" id="UP000064844"/>
    </source>
</evidence>
<evidence type="ECO:0000313" key="2">
    <source>
        <dbReference type="EMBL" id="ALP94303.1"/>
    </source>
</evidence>
<dbReference type="KEGG" id="ibu:IB211_01912c"/>
<proteinExistence type="predicted"/>
<dbReference type="Proteomes" id="UP000064844">
    <property type="component" value="Chromosome"/>
</dbReference>
<dbReference type="EMBL" id="CP011307">
    <property type="protein sequence ID" value="ALP94303.1"/>
    <property type="molecule type" value="Genomic_DNA"/>
</dbReference>
<name>A0A0S2W4W0_9FIRM</name>
<sequence length="161" mass="18603">MNTDMKKYVESLLESYHKREREIAILRFELSAPAQITEQEMIDTMLFAHPDDSGHTEGHISDKTPYIALGHQERAAQLNAETIKEISKELLERVQTQPRLEYYVSLLEHRQQCVLCQTYFERVTQEAVAKELGVTVRTVQDIKAKAIGELAEMYSFSEKVK</sequence>
<dbReference type="AlphaFoldDB" id="A0A0S2W4W0"/>